<keyword evidence="2" id="KW-1185">Reference proteome</keyword>
<accession>A0ACB8YK02</accession>
<name>A0ACB8YK02_ARCLA</name>
<evidence type="ECO:0000313" key="2">
    <source>
        <dbReference type="Proteomes" id="UP001055879"/>
    </source>
</evidence>
<dbReference type="Proteomes" id="UP001055879">
    <property type="component" value="Linkage Group LG12"/>
</dbReference>
<sequence length="358" mass="40158">MFCSDPNSSNFSFVLLGVSLGTLLMAFVSSNSYVKAKGHLLLVSLMTMDMVGYCKIFSCCRCINSCWDMGACCQIFCLFGANLFNHTEHSKNLLVECVASHLKHKKFTTTYGSRLDLSSGKILLQSVPGTELYRERFVRALARDLQVPLLNLDSSVLAPYDFGEDNSENESEDEGEETTLESEVENEASNEEEWTSSGESRLDDEDIEARAEETLKKLVPEGLEEFAKVEDGHQKARSSMSPEVNTEVSKEENLKSNSSQPGGEDLNEVNISMDARRRRPEISRRKVSYKHHDCSTNSESVMLSSQEILQDDIRNSPTQDSKQESVILNDAQDEKLAVPATMTENRLNELFDELISKR</sequence>
<protein>
    <submittedName>
        <fullName evidence="1">Uncharacterized protein</fullName>
    </submittedName>
</protein>
<organism evidence="1 2">
    <name type="scientific">Arctium lappa</name>
    <name type="common">Greater burdock</name>
    <name type="synonym">Lappa major</name>
    <dbReference type="NCBI Taxonomy" id="4217"/>
    <lineage>
        <taxon>Eukaryota</taxon>
        <taxon>Viridiplantae</taxon>
        <taxon>Streptophyta</taxon>
        <taxon>Embryophyta</taxon>
        <taxon>Tracheophyta</taxon>
        <taxon>Spermatophyta</taxon>
        <taxon>Magnoliopsida</taxon>
        <taxon>eudicotyledons</taxon>
        <taxon>Gunneridae</taxon>
        <taxon>Pentapetalae</taxon>
        <taxon>asterids</taxon>
        <taxon>campanulids</taxon>
        <taxon>Asterales</taxon>
        <taxon>Asteraceae</taxon>
        <taxon>Carduoideae</taxon>
        <taxon>Cardueae</taxon>
        <taxon>Arctiinae</taxon>
        <taxon>Arctium</taxon>
    </lineage>
</organism>
<evidence type="ECO:0000313" key="1">
    <source>
        <dbReference type="EMBL" id="KAI3685628.1"/>
    </source>
</evidence>
<comment type="caution">
    <text evidence="1">The sequence shown here is derived from an EMBL/GenBank/DDBJ whole genome shotgun (WGS) entry which is preliminary data.</text>
</comment>
<proteinExistence type="predicted"/>
<reference evidence="2" key="1">
    <citation type="journal article" date="2022" name="Mol. Ecol. Resour.">
        <title>The genomes of chicory, endive, great burdock and yacon provide insights into Asteraceae palaeo-polyploidization history and plant inulin production.</title>
        <authorList>
            <person name="Fan W."/>
            <person name="Wang S."/>
            <person name="Wang H."/>
            <person name="Wang A."/>
            <person name="Jiang F."/>
            <person name="Liu H."/>
            <person name="Zhao H."/>
            <person name="Xu D."/>
            <person name="Zhang Y."/>
        </authorList>
    </citation>
    <scope>NUCLEOTIDE SEQUENCE [LARGE SCALE GENOMIC DNA]</scope>
    <source>
        <strain evidence="2">cv. Niubang</strain>
    </source>
</reference>
<gene>
    <name evidence="1" type="ORF">L6452_34879</name>
</gene>
<dbReference type="EMBL" id="CM042058">
    <property type="protein sequence ID" value="KAI3685628.1"/>
    <property type="molecule type" value="Genomic_DNA"/>
</dbReference>
<reference evidence="1 2" key="2">
    <citation type="journal article" date="2022" name="Mol. Ecol. Resour.">
        <title>The genomes of chicory, endive, great burdock and yacon provide insights into Asteraceae paleo-polyploidization history and plant inulin production.</title>
        <authorList>
            <person name="Fan W."/>
            <person name="Wang S."/>
            <person name="Wang H."/>
            <person name="Wang A."/>
            <person name="Jiang F."/>
            <person name="Liu H."/>
            <person name="Zhao H."/>
            <person name="Xu D."/>
            <person name="Zhang Y."/>
        </authorList>
    </citation>
    <scope>NUCLEOTIDE SEQUENCE [LARGE SCALE GENOMIC DNA]</scope>
    <source>
        <strain evidence="2">cv. Niubang</strain>
    </source>
</reference>